<organism evidence="1 2">
    <name type="scientific">Meganyctiphanes norvegica</name>
    <name type="common">Northern krill</name>
    <name type="synonym">Thysanopoda norvegica</name>
    <dbReference type="NCBI Taxonomy" id="48144"/>
    <lineage>
        <taxon>Eukaryota</taxon>
        <taxon>Metazoa</taxon>
        <taxon>Ecdysozoa</taxon>
        <taxon>Arthropoda</taxon>
        <taxon>Crustacea</taxon>
        <taxon>Multicrustacea</taxon>
        <taxon>Malacostraca</taxon>
        <taxon>Eumalacostraca</taxon>
        <taxon>Eucarida</taxon>
        <taxon>Euphausiacea</taxon>
        <taxon>Euphausiidae</taxon>
        <taxon>Meganyctiphanes</taxon>
    </lineage>
</organism>
<evidence type="ECO:0000313" key="1">
    <source>
        <dbReference type="EMBL" id="CAL4174962.1"/>
    </source>
</evidence>
<name>A0AAV2SB96_MEGNR</name>
<protein>
    <recommendedName>
        <fullName evidence="3">DUF2286 domain-containing protein</fullName>
    </recommendedName>
</protein>
<sequence>MALILEQKDQKHLKKYATGIVNGSLEEHGLGRIVNGSLEEHGLGRIRISFPNSTFIDEWNKYLEDKKKEFNDFLLGIISSETISTNEDVIQPEIITEEEPSLEH</sequence>
<keyword evidence="2" id="KW-1185">Reference proteome</keyword>
<evidence type="ECO:0000313" key="2">
    <source>
        <dbReference type="Proteomes" id="UP001497623"/>
    </source>
</evidence>
<proteinExistence type="predicted"/>
<evidence type="ECO:0008006" key="3">
    <source>
        <dbReference type="Google" id="ProtNLM"/>
    </source>
</evidence>
<dbReference type="AlphaFoldDB" id="A0AAV2SB96"/>
<dbReference type="EMBL" id="CAXKWB010053868">
    <property type="protein sequence ID" value="CAL4174962.1"/>
    <property type="molecule type" value="Genomic_DNA"/>
</dbReference>
<dbReference type="Proteomes" id="UP001497623">
    <property type="component" value="Unassembled WGS sequence"/>
</dbReference>
<gene>
    <name evidence="1" type="ORF">MNOR_LOCUS34593</name>
</gene>
<accession>A0AAV2SB96</accession>
<comment type="caution">
    <text evidence="1">The sequence shown here is derived from an EMBL/GenBank/DDBJ whole genome shotgun (WGS) entry which is preliminary data.</text>
</comment>
<reference evidence="1 2" key="1">
    <citation type="submission" date="2024-05" db="EMBL/GenBank/DDBJ databases">
        <authorList>
            <person name="Wallberg A."/>
        </authorList>
    </citation>
    <scope>NUCLEOTIDE SEQUENCE [LARGE SCALE GENOMIC DNA]</scope>
</reference>